<dbReference type="Proteomes" id="UP000305067">
    <property type="component" value="Unassembled WGS sequence"/>
</dbReference>
<feature type="compositionally biased region" description="Acidic residues" evidence="1">
    <location>
        <begin position="69"/>
        <end position="96"/>
    </location>
</feature>
<proteinExistence type="predicted"/>
<sequence>MAQDGSPTQKLFPRPSLHEVITPGPATARAPTRRRFDEVINTQKTPSPRTPSASRIASRKQTPHKSGESEEEEEDGDNEDEDGEENNDDPAEDVNEPGDGKGKGSGSGNDPQDPHRNDDATGEPPTSGKGNPSGPPGPPGGGGGGGGGGSGGGGGGGGSSTPRRRRQQPISAEDLPEDVPPFKKIATQAPEFKNTGVHWTTIMRNYKTAKERGCYHYGKRTGRPRDITEEGVDQAVEAWTMGPVRLAARITDTDTRQIRIRFAISISVIR</sequence>
<dbReference type="EMBL" id="ML178906">
    <property type="protein sequence ID" value="TFK95204.1"/>
    <property type="molecule type" value="Genomic_DNA"/>
</dbReference>
<dbReference type="AlphaFoldDB" id="A0A5C3PZC4"/>
<feature type="region of interest" description="Disordered" evidence="1">
    <location>
        <begin position="1"/>
        <end position="179"/>
    </location>
</feature>
<feature type="compositionally biased region" description="Polar residues" evidence="1">
    <location>
        <begin position="40"/>
        <end position="55"/>
    </location>
</feature>
<reference evidence="2 3" key="1">
    <citation type="journal article" date="2019" name="Nat. Ecol. Evol.">
        <title>Megaphylogeny resolves global patterns of mushroom evolution.</title>
        <authorList>
            <person name="Varga T."/>
            <person name="Krizsan K."/>
            <person name="Foldi C."/>
            <person name="Dima B."/>
            <person name="Sanchez-Garcia M."/>
            <person name="Sanchez-Ramirez S."/>
            <person name="Szollosi G.J."/>
            <person name="Szarkandi J.G."/>
            <person name="Papp V."/>
            <person name="Albert L."/>
            <person name="Andreopoulos W."/>
            <person name="Angelini C."/>
            <person name="Antonin V."/>
            <person name="Barry K.W."/>
            <person name="Bougher N.L."/>
            <person name="Buchanan P."/>
            <person name="Buyck B."/>
            <person name="Bense V."/>
            <person name="Catcheside P."/>
            <person name="Chovatia M."/>
            <person name="Cooper J."/>
            <person name="Damon W."/>
            <person name="Desjardin D."/>
            <person name="Finy P."/>
            <person name="Geml J."/>
            <person name="Haridas S."/>
            <person name="Hughes K."/>
            <person name="Justo A."/>
            <person name="Karasinski D."/>
            <person name="Kautmanova I."/>
            <person name="Kiss B."/>
            <person name="Kocsube S."/>
            <person name="Kotiranta H."/>
            <person name="LaButti K.M."/>
            <person name="Lechner B.E."/>
            <person name="Liimatainen K."/>
            <person name="Lipzen A."/>
            <person name="Lukacs Z."/>
            <person name="Mihaltcheva S."/>
            <person name="Morgado L.N."/>
            <person name="Niskanen T."/>
            <person name="Noordeloos M.E."/>
            <person name="Ohm R.A."/>
            <person name="Ortiz-Santana B."/>
            <person name="Ovrebo C."/>
            <person name="Racz N."/>
            <person name="Riley R."/>
            <person name="Savchenko A."/>
            <person name="Shiryaev A."/>
            <person name="Soop K."/>
            <person name="Spirin V."/>
            <person name="Szebenyi C."/>
            <person name="Tomsovsky M."/>
            <person name="Tulloss R.E."/>
            <person name="Uehling J."/>
            <person name="Grigoriev I.V."/>
            <person name="Vagvolgyi C."/>
            <person name="Papp T."/>
            <person name="Martin F.M."/>
            <person name="Miettinen O."/>
            <person name="Hibbett D.S."/>
            <person name="Nagy L.G."/>
        </authorList>
    </citation>
    <scope>NUCLEOTIDE SEQUENCE [LARGE SCALE GENOMIC DNA]</scope>
    <source>
        <strain evidence="2 3">CBS 309.79</strain>
    </source>
</reference>
<protein>
    <submittedName>
        <fullName evidence="2">Uncharacterized protein</fullName>
    </submittedName>
</protein>
<gene>
    <name evidence="2" type="ORF">BDV98DRAFT_598864</name>
</gene>
<name>A0A5C3PZC4_9AGAR</name>
<evidence type="ECO:0000256" key="1">
    <source>
        <dbReference type="SAM" id="MobiDB-lite"/>
    </source>
</evidence>
<evidence type="ECO:0000313" key="3">
    <source>
        <dbReference type="Proteomes" id="UP000305067"/>
    </source>
</evidence>
<keyword evidence="3" id="KW-1185">Reference proteome</keyword>
<feature type="compositionally biased region" description="Gly residues" evidence="1">
    <location>
        <begin position="140"/>
        <end position="159"/>
    </location>
</feature>
<accession>A0A5C3PZC4</accession>
<organism evidence="2 3">
    <name type="scientific">Pterulicium gracile</name>
    <dbReference type="NCBI Taxonomy" id="1884261"/>
    <lineage>
        <taxon>Eukaryota</taxon>
        <taxon>Fungi</taxon>
        <taxon>Dikarya</taxon>
        <taxon>Basidiomycota</taxon>
        <taxon>Agaricomycotina</taxon>
        <taxon>Agaricomycetes</taxon>
        <taxon>Agaricomycetidae</taxon>
        <taxon>Agaricales</taxon>
        <taxon>Pleurotineae</taxon>
        <taxon>Pterulaceae</taxon>
        <taxon>Pterulicium</taxon>
    </lineage>
</organism>
<evidence type="ECO:0000313" key="2">
    <source>
        <dbReference type="EMBL" id="TFK95204.1"/>
    </source>
</evidence>